<dbReference type="EMBL" id="JAKJLQ010000009">
    <property type="protein sequence ID" value="MDF6101986.1"/>
    <property type="molecule type" value="Genomic_DNA"/>
</dbReference>
<accession>A0ABT6BVA1</accession>
<reference evidence="1" key="2">
    <citation type="submission" date="2022-01" db="EMBL/GenBank/DDBJ databases">
        <authorList>
            <person name="Sanchez-Suarez J."/>
            <person name="Villamil L."/>
            <person name="Diaz L.E."/>
        </authorList>
    </citation>
    <scope>NUCLEOTIDE SEQUENCE</scope>
    <source>
        <strain evidence="1">EUFUS-Z928</strain>
    </source>
</reference>
<gene>
    <name evidence="1" type="ORF">L2299_13055</name>
</gene>
<protein>
    <submittedName>
        <fullName evidence="1">Uncharacterized protein</fullName>
    </submittedName>
</protein>
<reference evidence="1" key="1">
    <citation type="journal article" date="2022" name="Data Brief">
        <title>Draft genome sequence data of Gordonia hongkongensis strain EUFUS-Z928 isolated from the octocoral Eunicea fusca.</title>
        <authorList>
            <person name="Sanchez-Suarez J."/>
            <person name="Diaz L."/>
            <person name="Melo-Bolivar J."/>
            <person name="Villamil L."/>
        </authorList>
    </citation>
    <scope>NUCLEOTIDE SEQUENCE</scope>
    <source>
        <strain evidence="1">EUFUS-Z928</strain>
    </source>
</reference>
<name>A0ABT6BVA1_9ACTN</name>
<evidence type="ECO:0000313" key="1">
    <source>
        <dbReference type="EMBL" id="MDF6101986.1"/>
    </source>
</evidence>
<proteinExistence type="predicted"/>
<sequence length="144" mass="15579">MSDKSTPLTGEVLGSGRRSIVAGIDGFAALNQLVDAAQECITVFATENTKQAKIAAYETTEIARIKAAEGVLRQYFEATFDERRANFEALFERLDAALDKGDSQTITDVVRGVVDIAKTSPLADLGDLSQIRAALDDPDQVWDL</sequence>
<dbReference type="Proteomes" id="UP001152308">
    <property type="component" value="Unassembled WGS sequence"/>
</dbReference>
<dbReference type="RefSeq" id="WP_277243813.1">
    <property type="nucleotide sequence ID" value="NZ_JAKJLQ010000009.1"/>
</dbReference>
<keyword evidence="2" id="KW-1185">Reference proteome</keyword>
<evidence type="ECO:0000313" key="2">
    <source>
        <dbReference type="Proteomes" id="UP001152308"/>
    </source>
</evidence>
<organism evidence="1 2">
    <name type="scientific">Gordonia hongkongensis</name>
    <dbReference type="NCBI Taxonomy" id="1701090"/>
    <lineage>
        <taxon>Bacteria</taxon>
        <taxon>Bacillati</taxon>
        <taxon>Actinomycetota</taxon>
        <taxon>Actinomycetes</taxon>
        <taxon>Mycobacteriales</taxon>
        <taxon>Gordoniaceae</taxon>
        <taxon>Gordonia</taxon>
    </lineage>
</organism>
<comment type="caution">
    <text evidence="1">The sequence shown here is derived from an EMBL/GenBank/DDBJ whole genome shotgun (WGS) entry which is preliminary data.</text>
</comment>